<comment type="caution">
    <text evidence="3">The sequence shown here is derived from an EMBL/GenBank/DDBJ whole genome shotgun (WGS) entry which is preliminary data.</text>
</comment>
<feature type="region of interest" description="Disordered" evidence="1">
    <location>
        <begin position="269"/>
        <end position="319"/>
    </location>
</feature>
<dbReference type="GO" id="GO:0071108">
    <property type="term" value="P:protein K48-linked deubiquitination"/>
    <property type="evidence" value="ECO:0007669"/>
    <property type="project" value="TreeGrafter"/>
</dbReference>
<dbReference type="EMBL" id="JAAVMX010000002">
    <property type="protein sequence ID" value="KAF4511750.1"/>
    <property type="molecule type" value="Genomic_DNA"/>
</dbReference>
<dbReference type="GO" id="GO:0005829">
    <property type="term" value="C:cytosol"/>
    <property type="evidence" value="ECO:0007669"/>
    <property type="project" value="TreeGrafter"/>
</dbReference>
<dbReference type="GO" id="GO:0016807">
    <property type="term" value="F:cysteine-type carboxypeptidase activity"/>
    <property type="evidence" value="ECO:0007669"/>
    <property type="project" value="TreeGrafter"/>
</dbReference>
<feature type="compositionally biased region" description="Basic and acidic residues" evidence="1">
    <location>
        <begin position="668"/>
        <end position="677"/>
    </location>
</feature>
<dbReference type="Pfam" id="PF04424">
    <property type="entry name" value="MINDY_DUB"/>
    <property type="match status" value="1"/>
</dbReference>
<dbReference type="GO" id="GO:0004843">
    <property type="term" value="F:cysteine-type deubiquitinase activity"/>
    <property type="evidence" value="ECO:0007669"/>
    <property type="project" value="InterPro"/>
</dbReference>
<evidence type="ECO:0000313" key="3">
    <source>
        <dbReference type="EMBL" id="KAF4511750.1"/>
    </source>
</evidence>
<dbReference type="InterPro" id="IPR033979">
    <property type="entry name" value="MINDY_domain"/>
</dbReference>
<feature type="compositionally biased region" description="Low complexity" evidence="1">
    <location>
        <begin position="845"/>
        <end position="860"/>
    </location>
</feature>
<protein>
    <recommendedName>
        <fullName evidence="2">MINDY deubiquitinase domain-containing protein</fullName>
    </recommendedName>
</protein>
<feature type="compositionally biased region" description="Gly residues" evidence="1">
    <location>
        <begin position="630"/>
        <end position="646"/>
    </location>
</feature>
<dbReference type="AlphaFoldDB" id="A0A8H4PWG3"/>
<dbReference type="GO" id="GO:1990380">
    <property type="term" value="F:K48-linked deubiquitinase activity"/>
    <property type="evidence" value="ECO:0007669"/>
    <property type="project" value="InterPro"/>
</dbReference>
<dbReference type="GO" id="GO:0071944">
    <property type="term" value="C:cell periphery"/>
    <property type="evidence" value="ECO:0007669"/>
    <property type="project" value="TreeGrafter"/>
</dbReference>
<reference evidence="3 4" key="1">
    <citation type="journal article" date="2020" name="Genome Biol. Evol.">
        <title>A new high-quality draft genome assembly of the Chinese cordyceps Ophiocordyceps sinensis.</title>
        <authorList>
            <person name="Shu R."/>
            <person name="Zhang J."/>
            <person name="Meng Q."/>
            <person name="Zhang H."/>
            <person name="Zhou G."/>
            <person name="Li M."/>
            <person name="Wu P."/>
            <person name="Zhao Y."/>
            <person name="Chen C."/>
            <person name="Qin Q."/>
        </authorList>
    </citation>
    <scope>NUCLEOTIDE SEQUENCE [LARGE SCALE GENOMIC DNA]</scope>
    <source>
        <strain evidence="3 4">IOZ07</strain>
    </source>
</reference>
<evidence type="ECO:0000256" key="1">
    <source>
        <dbReference type="SAM" id="MobiDB-lite"/>
    </source>
</evidence>
<evidence type="ECO:0000259" key="2">
    <source>
        <dbReference type="Pfam" id="PF04424"/>
    </source>
</evidence>
<feature type="compositionally biased region" description="Low complexity" evidence="1">
    <location>
        <begin position="188"/>
        <end position="200"/>
    </location>
</feature>
<dbReference type="InterPro" id="IPR007518">
    <property type="entry name" value="MINDY"/>
</dbReference>
<feature type="region of interest" description="Disordered" evidence="1">
    <location>
        <begin position="135"/>
        <end position="235"/>
    </location>
</feature>
<keyword evidence="4" id="KW-1185">Reference proteome</keyword>
<organism evidence="3 4">
    <name type="scientific">Ophiocordyceps sinensis</name>
    <dbReference type="NCBI Taxonomy" id="72228"/>
    <lineage>
        <taxon>Eukaryota</taxon>
        <taxon>Fungi</taxon>
        <taxon>Dikarya</taxon>
        <taxon>Ascomycota</taxon>
        <taxon>Pezizomycotina</taxon>
        <taxon>Sordariomycetes</taxon>
        <taxon>Hypocreomycetidae</taxon>
        <taxon>Hypocreales</taxon>
        <taxon>Ophiocordycipitaceae</taxon>
        <taxon>Ophiocordyceps</taxon>
    </lineage>
</organism>
<dbReference type="OrthoDB" id="10261212at2759"/>
<proteinExistence type="predicted"/>
<feature type="compositionally biased region" description="Basic and acidic residues" evidence="1">
    <location>
        <begin position="688"/>
        <end position="701"/>
    </location>
</feature>
<feature type="domain" description="MINDY deubiquitinase" evidence="2">
    <location>
        <begin position="317"/>
        <end position="621"/>
    </location>
</feature>
<evidence type="ECO:0000313" key="4">
    <source>
        <dbReference type="Proteomes" id="UP000557566"/>
    </source>
</evidence>
<feature type="region of interest" description="Disordered" evidence="1">
    <location>
        <begin position="630"/>
        <end position="876"/>
    </location>
</feature>
<feature type="compositionally biased region" description="Polar residues" evidence="1">
    <location>
        <begin position="817"/>
        <end position="843"/>
    </location>
</feature>
<gene>
    <name evidence="3" type="ORF">G6O67_000962</name>
</gene>
<dbReference type="PANTHER" id="PTHR18063:SF6">
    <property type="entry name" value="UBIQUITIN CARBOXYL-TERMINAL HYDROLASE"/>
    <property type="match status" value="1"/>
</dbReference>
<dbReference type="PANTHER" id="PTHR18063">
    <property type="entry name" value="NF-E2 INDUCIBLE PROTEIN"/>
    <property type="match status" value="1"/>
</dbReference>
<dbReference type="Proteomes" id="UP000557566">
    <property type="component" value="Unassembled WGS sequence"/>
</dbReference>
<accession>A0A8H4PWG3</accession>
<sequence>MAAQELPGDRHPASAPPRPPPDALRQPLGDEPSESVWEDAATRTNMAAAPASDGPGQDGVPAALRPGQAPLSFGDEDDSNVWDEARRQPNDMERLGQVPDALKPAGNKWQTNPFLKRKPLPQRADAVPFESSFARLDLDEAGQGSNPWQAPGDAPSAQPRHMQKTLLDDADGDPWAGNQVPAPPAKVPPAAASPALISLPSEDEPTWEDDARPDHGKNLPEATPATAMSDELMEDQHVWDDLGALDRGKGKVLDLPPAQQAQLDDWSLIDVDSSSSPPKPPPDAEAEANERPPLPPRGDSSRPKWVPSRRPIDGQSETYQVKNIRWHDDTWTSNPRTSPILIQNENGPCPLVALVNALTLTTPADMPDTALVQVLRSREQVSLNLVLDAVFDELMSPRRTNSDDALPDVSDLYSFLQSLHTGMNVNPRFVPTPEMVTAYRRTSLTHLDPAERGDCIPGTFENTMEMSLYATFSIPLIHGWLPSRSDAAYEALERRAASYEEVQNLLFHEEELEDKLSKPNGGLSDMEAQLYQDIMTIKMFLRQSATQLTPWGIGVIAKAMRPGTFAILFRNDHFSTLYCHPRTTKLLSLVTDAGYGSHEEVVWESLADVNGELTEYLSGDFRVVGAGGAARAGNGDGVGTSSGGGEWTTAQGKRGKRRGQEEAGPTSPKHEQEDRDLALALQLQEEEEQRHQEEQARRRQESILSEQYIEQQGQRPTPVVRNPRRATSSEGAGPERGGSSNGVGLGIGTAGSPLTRQPSEPTPQATAQTQQVRPLVPPRRAGVNRRAEVGGGDAPPSYEQAAHDPAFVPPAGHPSHAGSNQGSDQGSDQATPRTSGGANNQGPQRPLRPAGPSAPGAALGPTGGGAYTRERECVVM</sequence>
<feature type="compositionally biased region" description="Basic and acidic residues" evidence="1">
    <location>
        <begin position="209"/>
        <end position="218"/>
    </location>
</feature>
<feature type="compositionally biased region" description="Low complexity" evidence="1">
    <location>
        <begin position="762"/>
        <end position="771"/>
    </location>
</feature>
<feature type="compositionally biased region" description="Gly residues" evidence="1">
    <location>
        <begin position="734"/>
        <end position="749"/>
    </location>
</feature>
<feature type="compositionally biased region" description="Low complexity" evidence="1">
    <location>
        <begin position="42"/>
        <end position="51"/>
    </location>
</feature>
<name>A0A8H4PWG3_9HYPO</name>
<feature type="compositionally biased region" description="Polar residues" evidence="1">
    <location>
        <begin position="702"/>
        <end position="715"/>
    </location>
</feature>
<feature type="region of interest" description="Disordered" evidence="1">
    <location>
        <begin position="1"/>
        <end position="123"/>
    </location>
</feature>
<feature type="compositionally biased region" description="Basic and acidic residues" evidence="1">
    <location>
        <begin position="83"/>
        <end position="94"/>
    </location>
</feature>